<evidence type="ECO:0000256" key="1">
    <source>
        <dbReference type="SAM" id="Phobius"/>
    </source>
</evidence>
<dbReference type="NCBIfam" id="TIGR02185">
    <property type="entry name" value="Trep_Strep"/>
    <property type="match status" value="1"/>
</dbReference>
<reference evidence="3 4" key="1">
    <citation type="submission" date="2018-06" db="EMBL/GenBank/DDBJ databases">
        <authorList>
            <consortium name="Pathogen Informatics"/>
            <person name="Doyle S."/>
        </authorList>
    </citation>
    <scope>NUCLEOTIDE SEQUENCE [LARGE SCALE GENOMIC DNA]</scope>
    <source>
        <strain evidence="3 4">NCTC11820</strain>
    </source>
</reference>
<organism evidence="3 4">
    <name type="scientific">Mobiluncus curtisii</name>
    <dbReference type="NCBI Taxonomy" id="2051"/>
    <lineage>
        <taxon>Bacteria</taxon>
        <taxon>Bacillati</taxon>
        <taxon>Actinomycetota</taxon>
        <taxon>Actinomycetes</taxon>
        <taxon>Actinomycetales</taxon>
        <taxon>Actinomycetaceae</taxon>
        <taxon>Mobiluncus</taxon>
    </lineage>
</organism>
<dbReference type="RefSeq" id="WP_004007728.1">
    <property type="nucleotide sequence ID" value="NZ_CP068112.1"/>
</dbReference>
<proteinExistence type="predicted"/>
<dbReference type="Proteomes" id="UP000250245">
    <property type="component" value="Unassembled WGS sequence"/>
</dbReference>
<reference evidence="2 5" key="2">
    <citation type="submission" date="2020-04" db="EMBL/GenBank/DDBJ databases">
        <title>Antimicrobial susceptibility and clonality of vaginal-derived multi-drug resistant Mobiluncus isolates in China.</title>
        <authorList>
            <person name="Zhang X."/>
        </authorList>
    </citation>
    <scope>NUCLEOTIDE SEQUENCE [LARGE SCALE GENOMIC DNA]</scope>
    <source>
        <strain evidence="2 5">19</strain>
    </source>
</reference>
<protein>
    <submittedName>
        <fullName evidence="3">Conserved hypothetical integral membrane protein</fullName>
    </submittedName>
    <submittedName>
        <fullName evidence="2">MptD family putative ECF transporter S component</fullName>
    </submittedName>
</protein>
<feature type="transmembrane region" description="Helical" evidence="1">
    <location>
        <begin position="81"/>
        <end position="97"/>
    </location>
</feature>
<evidence type="ECO:0000313" key="3">
    <source>
        <dbReference type="EMBL" id="SQB65750.1"/>
    </source>
</evidence>
<dbReference type="OMA" id="MGQEYAD"/>
<gene>
    <name evidence="2" type="ORF">HHJ67_06310</name>
    <name evidence="3" type="ORF">NCTC11820_01822</name>
</gene>
<evidence type="ECO:0000313" key="4">
    <source>
        <dbReference type="Proteomes" id="UP000250245"/>
    </source>
</evidence>
<evidence type="ECO:0000313" key="2">
    <source>
        <dbReference type="EMBL" id="NMW87365.1"/>
    </source>
</evidence>
<accession>A0A2X3AWL0</accession>
<evidence type="ECO:0000313" key="5">
    <source>
        <dbReference type="Proteomes" id="UP000553981"/>
    </source>
</evidence>
<dbReference type="Proteomes" id="UP000553981">
    <property type="component" value="Unassembled WGS sequence"/>
</dbReference>
<feature type="transmembrane region" description="Helical" evidence="1">
    <location>
        <begin position="151"/>
        <end position="173"/>
    </location>
</feature>
<feature type="transmembrane region" description="Helical" evidence="1">
    <location>
        <begin position="35"/>
        <end position="52"/>
    </location>
</feature>
<feature type="transmembrane region" description="Helical" evidence="1">
    <location>
        <begin position="7"/>
        <end position="29"/>
    </location>
</feature>
<dbReference type="Pfam" id="PF09605">
    <property type="entry name" value="Trep_Strep"/>
    <property type="match status" value="1"/>
</dbReference>
<keyword evidence="1" id="KW-0472">Membrane</keyword>
<feature type="transmembrane region" description="Helical" evidence="1">
    <location>
        <begin position="59"/>
        <end position="75"/>
    </location>
</feature>
<dbReference type="InterPro" id="IPR011733">
    <property type="entry name" value="CHP02185_IM"/>
</dbReference>
<keyword evidence="1" id="KW-1133">Transmembrane helix</keyword>
<keyword evidence="1" id="KW-0812">Transmembrane</keyword>
<feature type="transmembrane region" description="Helical" evidence="1">
    <location>
        <begin position="109"/>
        <end position="131"/>
    </location>
</feature>
<sequence length="188" mass="20418">MKTRDFINIGVFTAIYFVLVFGTGMLGIINPAMMFVGYALGLIANGAVVMLFKSRVPKIGALALMGLLVGILMAITGHPWVTALLTPLLGLAADFLFAKKSAVFRVLGYAVMSVWYVVPWFPVFIDAQGYYNYIADSMGTAYADSLRWFLSPWMIVAWGAGVFVLGLIGGVFGNSLMARHFRKAGIAK</sequence>
<dbReference type="AlphaFoldDB" id="A0A2X3AWL0"/>
<name>A0A2X3AWL0_9ACTO</name>
<dbReference type="GeneID" id="55564909"/>
<dbReference type="EMBL" id="UASJ01000001">
    <property type="protein sequence ID" value="SQB65750.1"/>
    <property type="molecule type" value="Genomic_DNA"/>
</dbReference>
<dbReference type="EMBL" id="JABCUI010000002">
    <property type="protein sequence ID" value="NMW87365.1"/>
    <property type="molecule type" value="Genomic_DNA"/>
</dbReference>